<dbReference type="Proteomes" id="UP000767446">
    <property type="component" value="Unassembled WGS sequence"/>
</dbReference>
<accession>A0A941JSQ6</accession>
<protein>
    <submittedName>
        <fullName evidence="2">Alpha/beta fold hydrolase</fullName>
    </submittedName>
</protein>
<gene>
    <name evidence="2" type="ORF">DSM107014_04655</name>
</gene>
<organism evidence="2 3">
    <name type="scientific">Gomphosphaeria aponina SAG 52.96 = DSM 107014</name>
    <dbReference type="NCBI Taxonomy" id="1521640"/>
    <lineage>
        <taxon>Bacteria</taxon>
        <taxon>Bacillati</taxon>
        <taxon>Cyanobacteriota</taxon>
        <taxon>Cyanophyceae</taxon>
        <taxon>Oscillatoriophycideae</taxon>
        <taxon>Chroococcales</taxon>
        <taxon>Gomphosphaeriaceae</taxon>
        <taxon>Gomphosphaeria</taxon>
    </lineage>
</organism>
<proteinExistence type="predicted"/>
<comment type="caution">
    <text evidence="2">The sequence shown here is derived from an EMBL/GenBank/DDBJ whole genome shotgun (WGS) entry which is preliminary data.</text>
</comment>
<dbReference type="PRINTS" id="PR00111">
    <property type="entry name" value="ABHYDROLASE"/>
</dbReference>
<dbReference type="PANTHER" id="PTHR46438">
    <property type="entry name" value="ALPHA/BETA-HYDROLASES SUPERFAMILY PROTEIN"/>
    <property type="match status" value="1"/>
</dbReference>
<dbReference type="InterPro" id="IPR029058">
    <property type="entry name" value="AB_hydrolase_fold"/>
</dbReference>
<feature type="domain" description="AB hydrolase-1" evidence="1">
    <location>
        <begin position="43"/>
        <end position="293"/>
    </location>
</feature>
<dbReference type="SUPFAM" id="SSF53474">
    <property type="entry name" value="alpha/beta-Hydrolases"/>
    <property type="match status" value="1"/>
</dbReference>
<evidence type="ECO:0000313" key="2">
    <source>
        <dbReference type="EMBL" id="MBR8827187.1"/>
    </source>
</evidence>
<reference evidence="2" key="1">
    <citation type="submission" date="2021-02" db="EMBL/GenBank/DDBJ databases">
        <title>Metagenome analyses of Stigonema ocellatum DSM 106950, Chlorogloea purpurea SAG 13.99 and Gomphosphaeria aponina DSM 107014.</title>
        <authorList>
            <person name="Marter P."/>
            <person name="Huang S."/>
        </authorList>
    </citation>
    <scope>NUCLEOTIDE SEQUENCE</scope>
    <source>
        <strain evidence="2">JP213</strain>
    </source>
</reference>
<dbReference type="GO" id="GO:0016787">
    <property type="term" value="F:hydrolase activity"/>
    <property type="evidence" value="ECO:0007669"/>
    <property type="project" value="UniProtKB-KW"/>
</dbReference>
<dbReference type="Pfam" id="PF12697">
    <property type="entry name" value="Abhydrolase_6"/>
    <property type="match status" value="1"/>
</dbReference>
<evidence type="ECO:0000259" key="1">
    <source>
        <dbReference type="Pfam" id="PF12697"/>
    </source>
</evidence>
<name>A0A941JSQ6_9CHRO</name>
<dbReference type="PANTHER" id="PTHR46438:SF2">
    <property type="entry name" value="ALPHA_BETA-HYDROLASES SUPERFAMILY PROTEIN"/>
    <property type="match status" value="1"/>
</dbReference>
<keyword evidence="2" id="KW-0378">Hydrolase</keyword>
<dbReference type="InterPro" id="IPR000073">
    <property type="entry name" value="AB_hydrolase_1"/>
</dbReference>
<dbReference type="EMBL" id="JADQBC010000022">
    <property type="protein sequence ID" value="MBR8827187.1"/>
    <property type="molecule type" value="Genomic_DNA"/>
</dbReference>
<dbReference type="AlphaFoldDB" id="A0A941JSQ6"/>
<dbReference type="InterPro" id="IPR000639">
    <property type="entry name" value="Epox_hydrolase-like"/>
</dbReference>
<dbReference type="Gene3D" id="3.40.50.1820">
    <property type="entry name" value="alpha/beta hydrolase"/>
    <property type="match status" value="1"/>
</dbReference>
<evidence type="ECO:0000313" key="3">
    <source>
        <dbReference type="Proteomes" id="UP000767446"/>
    </source>
</evidence>
<sequence length="304" mass="34356">MVGLTGNWQQRIGNQRDWVWRGWQIRYTYLRAAGRHEELNTPLILVHGFGAAIEHWRHNIPVLSEKHTVYALDLLGFGASRKPYTDYQVSLWVEQVDDFWRTFIRQPVVLVGNSIGSLVCLEAAVNHPEMVKGLVMLSLPDVSLREEMIPKLLQPVVKTIEGLVASPPVIKTLFQVLRRPEVIRRWAGVAYVNKEAITEELVEILAAPAQDEGAGRTFCALFKAVRQPEFASPVKKVLPKLQIPMLLIWGKGDRMVPPSLGPIFAGLNPQIQLVELEHVGHCPHDECPARFNQILLHWLAANMT</sequence>
<dbReference type="PRINTS" id="PR00412">
    <property type="entry name" value="EPOXHYDRLASE"/>
</dbReference>